<dbReference type="EMBL" id="LT899436">
    <property type="protein sequence ID" value="SNR15895.1"/>
    <property type="molecule type" value="Genomic_DNA"/>
</dbReference>
<proteinExistence type="predicted"/>
<evidence type="ECO:0000313" key="2">
    <source>
        <dbReference type="EMBL" id="SNR15895.1"/>
    </source>
</evidence>
<feature type="transmembrane region" description="Helical" evidence="1">
    <location>
        <begin position="12"/>
        <end position="33"/>
    </location>
</feature>
<keyword evidence="1" id="KW-0812">Transmembrane</keyword>
<dbReference type="OrthoDB" id="1159788at2"/>
<evidence type="ECO:0000313" key="3">
    <source>
        <dbReference type="Proteomes" id="UP000215214"/>
    </source>
</evidence>
<dbReference type="KEGG" id="tje:TJEJU_2204"/>
<sequence>MKKIGNSISFKTILRYLAELLIVAFGVFLGVYYSNINNDNKALKEKEKSISLIISELEINKELLEEQIAYHKIIKTEIDSIIPSLTEAKMNLEFTPYALKDLEIKGWKGFLYGRLQKTAYESTKTSGVIKEFDIELIQKLTDTYNFQETYLELGTSILDKAISINSSMKLMDFLATIKLMTSDLLGTEKSLLKKLEKNISELKTIKS</sequence>
<keyword evidence="1" id="KW-0472">Membrane</keyword>
<dbReference type="AlphaFoldDB" id="A0A238U9Y6"/>
<gene>
    <name evidence="2" type="ORF">TJEJU_2204</name>
</gene>
<dbReference type="RefSeq" id="WP_095072031.1">
    <property type="nucleotide sequence ID" value="NZ_LT899436.1"/>
</dbReference>
<name>A0A238U9Y6_9FLAO</name>
<reference evidence="2 3" key="1">
    <citation type="submission" date="2017-07" db="EMBL/GenBank/DDBJ databases">
        <authorList>
            <person name="Sun Z.S."/>
            <person name="Albrecht U."/>
            <person name="Echele G."/>
            <person name="Lee C.C."/>
        </authorList>
    </citation>
    <scope>NUCLEOTIDE SEQUENCE [LARGE SCALE GENOMIC DNA]</scope>
    <source>
        <strain evidence="3">type strain: KCTC 22618</strain>
    </source>
</reference>
<accession>A0A238U9Y6</accession>
<protein>
    <submittedName>
        <fullName evidence="2">Uncharacterized protein</fullName>
    </submittedName>
</protein>
<keyword evidence="3" id="KW-1185">Reference proteome</keyword>
<evidence type="ECO:0000256" key="1">
    <source>
        <dbReference type="SAM" id="Phobius"/>
    </source>
</evidence>
<dbReference type="Proteomes" id="UP000215214">
    <property type="component" value="Chromosome TJEJU"/>
</dbReference>
<organism evidence="2 3">
    <name type="scientific">Tenacibaculum jejuense</name>
    <dbReference type="NCBI Taxonomy" id="584609"/>
    <lineage>
        <taxon>Bacteria</taxon>
        <taxon>Pseudomonadati</taxon>
        <taxon>Bacteroidota</taxon>
        <taxon>Flavobacteriia</taxon>
        <taxon>Flavobacteriales</taxon>
        <taxon>Flavobacteriaceae</taxon>
        <taxon>Tenacibaculum</taxon>
    </lineage>
</organism>
<keyword evidence="1" id="KW-1133">Transmembrane helix</keyword>